<accession>A0A7W3UZK1</accession>
<dbReference type="GO" id="GO:0009279">
    <property type="term" value="C:cell outer membrane"/>
    <property type="evidence" value="ECO:0007669"/>
    <property type="project" value="TreeGrafter"/>
</dbReference>
<dbReference type="SUPFAM" id="SSF51261">
    <property type="entry name" value="Duplicated hybrid motif"/>
    <property type="match status" value="1"/>
</dbReference>
<feature type="compositionally biased region" description="Polar residues" evidence="2">
    <location>
        <begin position="37"/>
        <end position="46"/>
    </location>
</feature>
<dbReference type="InterPro" id="IPR036779">
    <property type="entry name" value="LysM_dom_sf"/>
</dbReference>
<dbReference type="Pfam" id="PF01476">
    <property type="entry name" value="LysM"/>
    <property type="match status" value="1"/>
</dbReference>
<gene>
    <name evidence="5" type="ORF">H4O09_06915</name>
</gene>
<evidence type="ECO:0000256" key="2">
    <source>
        <dbReference type="SAM" id="MobiDB-lite"/>
    </source>
</evidence>
<evidence type="ECO:0000313" key="6">
    <source>
        <dbReference type="Proteomes" id="UP000550609"/>
    </source>
</evidence>
<dbReference type="GO" id="GO:0032153">
    <property type="term" value="C:cell division site"/>
    <property type="evidence" value="ECO:0007669"/>
    <property type="project" value="TreeGrafter"/>
</dbReference>
<dbReference type="Proteomes" id="UP000550609">
    <property type="component" value="Unassembled WGS sequence"/>
</dbReference>
<name>A0A7W3UZK1_9GAMM</name>
<organism evidence="5 6">
    <name type="scientific">Stenotrophomonas koreensis</name>
    <dbReference type="NCBI Taxonomy" id="266128"/>
    <lineage>
        <taxon>Bacteria</taxon>
        <taxon>Pseudomonadati</taxon>
        <taxon>Pseudomonadota</taxon>
        <taxon>Gammaproteobacteria</taxon>
        <taxon>Lysobacterales</taxon>
        <taxon>Lysobacteraceae</taxon>
        <taxon>Stenotrophomonas</taxon>
    </lineage>
</organism>
<dbReference type="AlphaFoldDB" id="A0A7W3UZK1"/>
<evidence type="ECO:0000256" key="1">
    <source>
        <dbReference type="ARBA" id="ARBA00038420"/>
    </source>
</evidence>
<feature type="compositionally biased region" description="Low complexity" evidence="2">
    <location>
        <begin position="110"/>
        <end position="134"/>
    </location>
</feature>
<feature type="signal peptide" evidence="3">
    <location>
        <begin position="1"/>
        <end position="31"/>
    </location>
</feature>
<dbReference type="GO" id="GO:0004222">
    <property type="term" value="F:metalloendopeptidase activity"/>
    <property type="evidence" value="ECO:0007669"/>
    <property type="project" value="TreeGrafter"/>
</dbReference>
<evidence type="ECO:0000313" key="5">
    <source>
        <dbReference type="EMBL" id="MBB1116784.1"/>
    </source>
</evidence>
<dbReference type="InterPro" id="IPR011055">
    <property type="entry name" value="Dup_hybrid_motif"/>
</dbReference>
<comment type="caution">
    <text evidence="5">The sequence shown here is derived from an EMBL/GenBank/DDBJ whole genome shotgun (WGS) entry which is preliminary data.</text>
</comment>
<dbReference type="CDD" id="cd12797">
    <property type="entry name" value="M23_peptidase"/>
    <property type="match status" value="1"/>
</dbReference>
<feature type="region of interest" description="Disordered" evidence="2">
    <location>
        <begin position="34"/>
        <end position="57"/>
    </location>
</feature>
<dbReference type="EMBL" id="JACIUV010000003">
    <property type="protein sequence ID" value="MBB1116784.1"/>
    <property type="molecule type" value="Genomic_DNA"/>
</dbReference>
<dbReference type="PROSITE" id="PS51782">
    <property type="entry name" value="LYSM"/>
    <property type="match status" value="1"/>
</dbReference>
<dbReference type="Pfam" id="PF01551">
    <property type="entry name" value="Peptidase_M23"/>
    <property type="match status" value="1"/>
</dbReference>
<dbReference type="PANTHER" id="PTHR21666:SF263">
    <property type="entry name" value="MUREIN HYDROLASE ACTIVATOR NLPD"/>
    <property type="match status" value="1"/>
</dbReference>
<keyword evidence="3" id="KW-0732">Signal</keyword>
<feature type="chain" id="PRO_5031198861" evidence="3">
    <location>
        <begin position="32"/>
        <end position="266"/>
    </location>
</feature>
<evidence type="ECO:0000259" key="4">
    <source>
        <dbReference type="PROSITE" id="PS51782"/>
    </source>
</evidence>
<proteinExistence type="inferred from homology"/>
<sequence>MIEASRCKRMQWMAGSLLAAALLTACGTATVRPYSSAGASGRSSTPAVPARSVAKPGQTVTIRKGDTVYALARIHSITPADLIAWNNLRNPSSIHPGQVLRLYPPGAGVASTGSSARPATPAAGGTTTPATRPAVSTPAPAISGISWRWPAEGALVGRFVAGDATKQGIDIAGASGNDVRAAAAGTVVYSGAGLVGYGELIIIKHNDQWLSAYGHNRKRLVNEGQSVRVGEKIAEMGRTSAARDMLHFEIRHNGKPVDPLQYLPRR</sequence>
<dbReference type="PROSITE" id="PS51257">
    <property type="entry name" value="PROKAR_LIPOPROTEIN"/>
    <property type="match status" value="1"/>
</dbReference>
<reference evidence="5 6" key="1">
    <citation type="submission" date="2020-08" db="EMBL/GenBank/DDBJ databases">
        <title>Stenotrophomonas sp. W1S232.</title>
        <authorList>
            <person name="Deng Y."/>
        </authorList>
    </citation>
    <scope>NUCLEOTIDE SEQUENCE [LARGE SCALE GENOMIC DNA]</scope>
    <source>
        <strain evidence="5 6">W1S232</strain>
    </source>
</reference>
<dbReference type="PANTHER" id="PTHR21666">
    <property type="entry name" value="PEPTIDASE-RELATED"/>
    <property type="match status" value="1"/>
</dbReference>
<dbReference type="InterPro" id="IPR018392">
    <property type="entry name" value="LysM"/>
</dbReference>
<dbReference type="Gene3D" id="2.70.70.10">
    <property type="entry name" value="Glucose Permease (Domain IIA)"/>
    <property type="match status" value="1"/>
</dbReference>
<dbReference type="InterPro" id="IPR016047">
    <property type="entry name" value="M23ase_b-sheet_dom"/>
</dbReference>
<evidence type="ECO:0000256" key="3">
    <source>
        <dbReference type="SAM" id="SignalP"/>
    </source>
</evidence>
<dbReference type="SMART" id="SM00257">
    <property type="entry name" value="LysM"/>
    <property type="match status" value="1"/>
</dbReference>
<protein>
    <submittedName>
        <fullName evidence="5">Peptidoglycan DD-metalloendopeptidase family protein</fullName>
    </submittedName>
</protein>
<feature type="region of interest" description="Disordered" evidence="2">
    <location>
        <begin position="110"/>
        <end position="137"/>
    </location>
</feature>
<feature type="domain" description="LysM" evidence="4">
    <location>
        <begin position="58"/>
        <end position="102"/>
    </location>
</feature>
<dbReference type="CDD" id="cd00118">
    <property type="entry name" value="LysM"/>
    <property type="match status" value="1"/>
</dbReference>
<comment type="similarity">
    <text evidence="1">Belongs to the E.coli NlpD/Haemophilus LppB family.</text>
</comment>
<dbReference type="Gene3D" id="3.10.350.10">
    <property type="entry name" value="LysM domain"/>
    <property type="match status" value="1"/>
</dbReference>
<dbReference type="InterPro" id="IPR050570">
    <property type="entry name" value="Cell_wall_metabolism_enzyme"/>
</dbReference>